<feature type="region of interest" description="Disordered" evidence="10">
    <location>
        <begin position="562"/>
        <end position="593"/>
    </location>
</feature>
<dbReference type="EMBL" id="QZBT01000190">
    <property type="protein sequence ID" value="THZ76453.1"/>
    <property type="molecule type" value="Genomic_DNA"/>
</dbReference>
<dbReference type="FunFam" id="1.10.150.80:FF:000001">
    <property type="entry name" value="Putative exosome component 10"/>
    <property type="match status" value="1"/>
</dbReference>
<keyword evidence="3" id="KW-0540">Nuclease</keyword>
<dbReference type="CDD" id="cd06147">
    <property type="entry name" value="Rrp6p_like_exo"/>
    <property type="match status" value="1"/>
</dbReference>
<dbReference type="GO" id="GO:0071036">
    <property type="term" value="P:nuclear polyadenylation-dependent snoRNA catabolic process"/>
    <property type="evidence" value="ECO:0007669"/>
    <property type="project" value="TreeGrafter"/>
</dbReference>
<keyword evidence="9" id="KW-0175">Coiled coil</keyword>
<dbReference type="GO" id="GO:0000176">
    <property type="term" value="C:nuclear exosome (RNase complex)"/>
    <property type="evidence" value="ECO:0007669"/>
    <property type="project" value="InterPro"/>
</dbReference>
<dbReference type="GO" id="GO:0071044">
    <property type="term" value="P:histone mRNA catabolic process"/>
    <property type="evidence" value="ECO:0007669"/>
    <property type="project" value="TreeGrafter"/>
</dbReference>
<evidence type="ECO:0000256" key="8">
    <source>
        <dbReference type="ARBA" id="ARBA00043957"/>
    </source>
</evidence>
<dbReference type="PANTHER" id="PTHR12124:SF47">
    <property type="entry name" value="EXOSOME COMPONENT 10"/>
    <property type="match status" value="1"/>
</dbReference>
<dbReference type="Pfam" id="PF08700">
    <property type="entry name" value="VPS51_Exo84_N"/>
    <property type="match status" value="1"/>
</dbReference>
<evidence type="ECO:0000313" key="13">
    <source>
        <dbReference type="Proteomes" id="UP000310039"/>
    </source>
</evidence>
<evidence type="ECO:0000256" key="7">
    <source>
        <dbReference type="ARBA" id="ARBA00023242"/>
    </source>
</evidence>
<dbReference type="InterPro" id="IPR036397">
    <property type="entry name" value="RNaseH_sf"/>
</dbReference>
<dbReference type="AlphaFoldDB" id="A0A4S9XF61"/>
<keyword evidence="2" id="KW-0698">rRNA processing</keyword>
<proteinExistence type="inferred from homology"/>
<gene>
    <name evidence="12" type="ORF">D6C84_08802</name>
</gene>
<dbReference type="Proteomes" id="UP000310039">
    <property type="component" value="Unassembled WGS sequence"/>
</dbReference>
<feature type="compositionally biased region" description="Acidic residues" evidence="10">
    <location>
        <begin position="693"/>
        <end position="702"/>
    </location>
</feature>
<dbReference type="InterPro" id="IPR002121">
    <property type="entry name" value="HRDC_dom"/>
</dbReference>
<dbReference type="InterPro" id="IPR002562">
    <property type="entry name" value="3'-5'_exonuclease_dom"/>
</dbReference>
<protein>
    <recommendedName>
        <fullName evidence="11">HRDC domain-containing protein</fullName>
    </recommendedName>
</protein>
<feature type="compositionally biased region" description="Low complexity" evidence="10">
    <location>
        <begin position="648"/>
        <end position="661"/>
    </location>
</feature>
<organism evidence="12 13">
    <name type="scientific">Aureobasidium pullulans</name>
    <name type="common">Black yeast</name>
    <name type="synonym">Pullularia pullulans</name>
    <dbReference type="NCBI Taxonomy" id="5580"/>
    <lineage>
        <taxon>Eukaryota</taxon>
        <taxon>Fungi</taxon>
        <taxon>Dikarya</taxon>
        <taxon>Ascomycota</taxon>
        <taxon>Pezizomycotina</taxon>
        <taxon>Dothideomycetes</taxon>
        <taxon>Dothideomycetidae</taxon>
        <taxon>Dothideales</taxon>
        <taxon>Saccotheciaceae</taxon>
        <taxon>Aureobasidium</taxon>
    </lineage>
</organism>
<dbReference type="Gene3D" id="1.10.150.80">
    <property type="entry name" value="HRDC domain"/>
    <property type="match status" value="1"/>
</dbReference>
<dbReference type="Gene3D" id="3.30.420.10">
    <property type="entry name" value="Ribonuclease H-like superfamily/Ribonuclease H"/>
    <property type="match status" value="1"/>
</dbReference>
<evidence type="ECO:0000256" key="9">
    <source>
        <dbReference type="SAM" id="Coils"/>
    </source>
</evidence>
<keyword evidence="4" id="KW-0378">Hydrolase</keyword>
<feature type="domain" description="HRDC" evidence="11">
    <location>
        <begin position="452"/>
        <end position="532"/>
    </location>
</feature>
<dbReference type="SUPFAM" id="SSF47819">
    <property type="entry name" value="HRDC-like"/>
    <property type="match status" value="1"/>
</dbReference>
<evidence type="ECO:0000256" key="4">
    <source>
        <dbReference type="ARBA" id="ARBA00022801"/>
    </source>
</evidence>
<comment type="caution">
    <text evidence="12">The sequence shown here is derived from an EMBL/GenBank/DDBJ whole genome shotgun (WGS) entry which is preliminary data.</text>
</comment>
<feature type="region of interest" description="Disordered" evidence="10">
    <location>
        <begin position="640"/>
        <end position="768"/>
    </location>
</feature>
<dbReference type="InterPro" id="IPR010997">
    <property type="entry name" value="HRDC-like_sf"/>
</dbReference>
<evidence type="ECO:0000259" key="11">
    <source>
        <dbReference type="PROSITE" id="PS50967"/>
    </source>
</evidence>
<keyword evidence="7" id="KW-0539">Nucleus</keyword>
<accession>A0A4S9XF61</accession>
<feature type="compositionally biased region" description="Basic and acidic residues" evidence="10">
    <location>
        <begin position="662"/>
        <end position="671"/>
    </location>
</feature>
<dbReference type="GO" id="GO:0071039">
    <property type="term" value="P:nuclear polyadenylation-dependent CUT catabolic process"/>
    <property type="evidence" value="ECO:0007669"/>
    <property type="project" value="TreeGrafter"/>
</dbReference>
<evidence type="ECO:0000256" key="5">
    <source>
        <dbReference type="ARBA" id="ARBA00022835"/>
    </source>
</evidence>
<feature type="compositionally biased region" description="Polar residues" evidence="10">
    <location>
        <begin position="679"/>
        <end position="690"/>
    </location>
</feature>
<feature type="region of interest" description="Disordered" evidence="10">
    <location>
        <begin position="837"/>
        <end position="891"/>
    </location>
</feature>
<keyword evidence="5" id="KW-0271">Exosome</keyword>
<dbReference type="InterPro" id="IPR049559">
    <property type="entry name" value="Rrp6p-like_exo"/>
</dbReference>
<dbReference type="GO" id="GO:0071051">
    <property type="term" value="P:poly(A)-dependent snoRNA 3'-end processing"/>
    <property type="evidence" value="ECO:0007669"/>
    <property type="project" value="TreeGrafter"/>
</dbReference>
<comment type="subcellular location">
    <subcellularLocation>
        <location evidence="1">Nucleus</location>
    </subcellularLocation>
</comment>
<dbReference type="Pfam" id="PF00570">
    <property type="entry name" value="HRDC"/>
    <property type="match status" value="1"/>
</dbReference>
<dbReference type="Pfam" id="PF01612">
    <property type="entry name" value="DNA_pol_A_exo1"/>
    <property type="match status" value="1"/>
</dbReference>
<feature type="coiled-coil region" evidence="9">
    <location>
        <begin position="227"/>
        <end position="254"/>
    </location>
</feature>
<name>A0A4S9XF61_AURPU</name>
<dbReference type="InterPro" id="IPR045092">
    <property type="entry name" value="Rrp6-like"/>
</dbReference>
<feature type="region of interest" description="Disordered" evidence="10">
    <location>
        <begin position="906"/>
        <end position="928"/>
    </location>
</feature>
<dbReference type="PANTHER" id="PTHR12124">
    <property type="entry name" value="POLYMYOSITIS/SCLERODERMA AUTOANTIGEN-RELATED"/>
    <property type="match status" value="1"/>
</dbReference>
<dbReference type="GO" id="GO:0000166">
    <property type="term" value="F:nucleotide binding"/>
    <property type="evidence" value="ECO:0007669"/>
    <property type="project" value="InterPro"/>
</dbReference>
<dbReference type="SMART" id="SM00474">
    <property type="entry name" value="35EXOc"/>
    <property type="match status" value="1"/>
</dbReference>
<dbReference type="FunFam" id="3.30.420.10:FF:000059">
    <property type="entry name" value="Exosome complex exonuclease Rrp6"/>
    <property type="match status" value="1"/>
</dbReference>
<dbReference type="InterPro" id="IPR044876">
    <property type="entry name" value="HRDC_dom_sf"/>
</dbReference>
<dbReference type="InterPro" id="IPR012588">
    <property type="entry name" value="Exosome-assoc_fac_Rrp6_N"/>
</dbReference>
<dbReference type="GO" id="GO:0071037">
    <property type="term" value="P:nuclear polyadenylation-dependent snRNA catabolic process"/>
    <property type="evidence" value="ECO:0007669"/>
    <property type="project" value="TreeGrafter"/>
</dbReference>
<dbReference type="GO" id="GO:0000467">
    <property type="term" value="P:exonucleolytic trimming to generate mature 3'-end of 5.8S rRNA from tricistronic rRNA transcript (SSU-rRNA, 5.8S rRNA, LSU-rRNA)"/>
    <property type="evidence" value="ECO:0007669"/>
    <property type="project" value="InterPro"/>
</dbReference>
<dbReference type="SUPFAM" id="SSF53098">
    <property type="entry name" value="Ribonuclease H-like"/>
    <property type="match status" value="1"/>
</dbReference>
<evidence type="ECO:0000256" key="2">
    <source>
        <dbReference type="ARBA" id="ARBA00022552"/>
    </source>
</evidence>
<feature type="compositionally biased region" description="Low complexity" evidence="10">
    <location>
        <begin position="853"/>
        <end position="879"/>
    </location>
</feature>
<dbReference type="GO" id="GO:0005730">
    <property type="term" value="C:nucleolus"/>
    <property type="evidence" value="ECO:0007669"/>
    <property type="project" value="TreeGrafter"/>
</dbReference>
<reference evidence="12 13" key="1">
    <citation type="submission" date="2018-10" db="EMBL/GenBank/DDBJ databases">
        <title>Fifty Aureobasidium pullulans genomes reveal a recombining polyextremotolerant generalist.</title>
        <authorList>
            <person name="Gostincar C."/>
            <person name="Turk M."/>
            <person name="Zajc J."/>
            <person name="Gunde-Cimerman N."/>
        </authorList>
    </citation>
    <scope>NUCLEOTIDE SEQUENCE [LARGE SCALE GENOMIC DNA]</scope>
    <source>
        <strain evidence="12 13">EXF-3403</strain>
    </source>
</reference>
<evidence type="ECO:0000256" key="3">
    <source>
        <dbReference type="ARBA" id="ARBA00022722"/>
    </source>
</evidence>
<dbReference type="GO" id="GO:0003727">
    <property type="term" value="F:single-stranded RNA binding"/>
    <property type="evidence" value="ECO:0007669"/>
    <property type="project" value="TreeGrafter"/>
</dbReference>
<dbReference type="PROSITE" id="PS50967">
    <property type="entry name" value="HRDC"/>
    <property type="match status" value="1"/>
</dbReference>
<dbReference type="GO" id="GO:0071035">
    <property type="term" value="P:nuclear polyadenylation-dependent rRNA catabolic process"/>
    <property type="evidence" value="ECO:0007669"/>
    <property type="project" value="TreeGrafter"/>
</dbReference>
<dbReference type="Pfam" id="PF08066">
    <property type="entry name" value="PMC2NT"/>
    <property type="match status" value="1"/>
</dbReference>
<evidence type="ECO:0000256" key="10">
    <source>
        <dbReference type="SAM" id="MobiDB-lite"/>
    </source>
</evidence>
<evidence type="ECO:0000256" key="1">
    <source>
        <dbReference type="ARBA" id="ARBA00004123"/>
    </source>
</evidence>
<evidence type="ECO:0000313" key="12">
    <source>
        <dbReference type="EMBL" id="THZ76453.1"/>
    </source>
</evidence>
<comment type="similarity">
    <text evidence="8">Belongs to the exosome component 10/RRP6 family.</text>
</comment>
<evidence type="ECO:0000256" key="6">
    <source>
        <dbReference type="ARBA" id="ARBA00022839"/>
    </source>
</evidence>
<keyword evidence="6" id="KW-0269">Exonuclease</keyword>
<sequence length="1098" mass="122648">MEALSDFNTLQQQIQASLVAVTRSSQAISSEDLGFHRSLDPSLGRALDTQNARLLGLAERLLGNAASSTELVRPKLPDTDAVDASWSSVVDVIDSLLEKADISLDEYTGAVKRLSPSREQASTPTKSNKFSRISQALRTQDIPKPQQNFVDIPTNFESGPFKPLLDSKPHAIVPLTKALEPFKDENNVPHHRHPYQTEIEQYEYPSFVYTQAEPIPYLPYETTTAIFVDTEDKVDEMLQELRKAKEIAIDLEHHDSRSYIGIVSLMQISTREKDWVVDTLQPWRRKLSKLNEVFADPRILKVLHGAFMDITWLQRDLGLYVVGLFDTHFASRALGYSGGSLAFLLKKFVNFDAQKQYQTADWRIRPLPQEMFEYARSDTHFLLYVYDNMRNELIQKSDFSVADHEKDKIHDVLTRSRDTALQRYEHPVYDAAQGLGAGGWYKMLSRTPALLNKQQFSVFRAVHQWRDQVARQQDDSTHYVMANHNIFTLAKEMPTEKAGIFAAIQPASQTVRLRVDELLSTVVKAKEEGENGPDMVSTLKEIEAHLLGVPLHETPTHFAALKHSQPKQAAPAHSAPKAPILNRTDSSEPSGVRSKVSQFWGGLFGGKNQNEQPRPYSSNISLSVPLPALTAEVFASSAPVTAPPTPIQTPAAATPSSAQATPKDRVFTLKERGRKRNSDAMSTGNDSLATNADEIDLTADESLEAKREAKRQRKEQKKAEKEAAAQHAAEVDLEEEEFDYAAAPSVLEANKEDPRDRRKNKKEPKTKAFNPFVKALDTMKGMPRQQKERAGKSMTFRKHDYFFFTLVDVPPRINNLRIIVNFSSTLQQDPTIQQEHIQPIMSIASPRPSINLSRRTSTSTITSTRSPSSSRPASIRDSTNSTPAPAPSRRRDRAALREFYNLQASDAAKAPPAPITQQQQEDTTPPDALAVLDNPSFSADRYVQELLTSSDAEGLLRTLNSITISSLGLEGDKKALVYDNYTTLLSATKTISKMRENVDPMAPVTTTLEPAVGHIVDVAVGISESRKGGGKGGSKEGDREVVRWVLGAPERLGKMKEEGKSEEVDKEWEEIRTLLERWEGVKGVEKVRRKCEEVVGKD</sequence>
<dbReference type="GO" id="GO:0071038">
    <property type="term" value="P:TRAMP-dependent tRNA surveillance pathway"/>
    <property type="evidence" value="ECO:0007669"/>
    <property type="project" value="TreeGrafter"/>
</dbReference>
<dbReference type="GO" id="GO:0071040">
    <property type="term" value="P:nuclear polyadenylation-dependent antisense transcript catabolic process"/>
    <property type="evidence" value="ECO:0007669"/>
    <property type="project" value="TreeGrafter"/>
</dbReference>
<dbReference type="GO" id="GO:0000175">
    <property type="term" value="F:3'-5'-RNA exonuclease activity"/>
    <property type="evidence" value="ECO:0007669"/>
    <property type="project" value="InterPro"/>
</dbReference>
<dbReference type="InterPro" id="IPR012337">
    <property type="entry name" value="RNaseH-like_sf"/>
</dbReference>